<dbReference type="SUPFAM" id="SSF53756">
    <property type="entry name" value="UDP-Glycosyltransferase/glycogen phosphorylase"/>
    <property type="match status" value="1"/>
</dbReference>
<name>F5ISD4_9BACT</name>
<dbReference type="InterPro" id="IPR001296">
    <property type="entry name" value="Glyco_trans_1"/>
</dbReference>
<dbReference type="Pfam" id="PF00534">
    <property type="entry name" value="Glycos_transf_1"/>
    <property type="match status" value="1"/>
</dbReference>
<accession>F5ISD4</accession>
<dbReference type="STRING" id="742766.HMPREF9455_00001"/>
<protein>
    <recommendedName>
        <fullName evidence="1">Glycosyl transferase family 1 domain-containing protein</fullName>
    </recommendedName>
</protein>
<dbReference type="HOGENOM" id="CLU_009583_0_0_10"/>
<reference evidence="2 3" key="1">
    <citation type="submission" date="2011-04" db="EMBL/GenBank/DDBJ databases">
        <title>The Genome Sequence of Dysgonomonas gadei ATCC BAA-286.</title>
        <authorList>
            <consortium name="The Broad Institute Genome Sequencing Platform"/>
            <person name="Earl A."/>
            <person name="Ward D."/>
            <person name="Feldgarden M."/>
            <person name="Gevers D."/>
            <person name="Pudlo N."/>
            <person name="Martens E."/>
            <person name="Allen-Vercoe E."/>
            <person name="Young S.K."/>
            <person name="Zeng Q."/>
            <person name="Gargeya S."/>
            <person name="Fitzgerald M."/>
            <person name="Haas B."/>
            <person name="Abouelleil A."/>
            <person name="Alvarado L."/>
            <person name="Arachchi H.M."/>
            <person name="Berlin A."/>
            <person name="Brown A."/>
            <person name="Chapman S.B."/>
            <person name="Chen Z."/>
            <person name="Dunbar C."/>
            <person name="Freedman E."/>
            <person name="Gearin G."/>
            <person name="Gellesch M."/>
            <person name="Goldberg J."/>
            <person name="Griggs A."/>
            <person name="Gujja S."/>
            <person name="Heiman D."/>
            <person name="Howarth C."/>
            <person name="Larson L."/>
            <person name="Lui A."/>
            <person name="MacDonald P.J.P."/>
            <person name="Mehta T."/>
            <person name="Montmayeur A."/>
            <person name="Murphy C."/>
            <person name="Neiman D."/>
            <person name="Pearson M."/>
            <person name="Priest M."/>
            <person name="Roberts A."/>
            <person name="Saif S."/>
            <person name="Shea T."/>
            <person name="Shenoy N."/>
            <person name="Sisk P."/>
            <person name="Stolte C."/>
            <person name="Sykes S."/>
            <person name="Yandava C."/>
            <person name="Wortman J."/>
            <person name="Nusbaum C."/>
            <person name="Birren B."/>
        </authorList>
    </citation>
    <scope>NUCLEOTIDE SEQUENCE [LARGE SCALE GENOMIC DNA]</scope>
    <source>
        <strain evidence="2 3">ATCC BAA-286</strain>
    </source>
</reference>
<evidence type="ECO:0000313" key="3">
    <source>
        <dbReference type="Proteomes" id="UP000004913"/>
    </source>
</evidence>
<dbReference type="CDD" id="cd03820">
    <property type="entry name" value="GT4_AmsD-like"/>
    <property type="match status" value="1"/>
</dbReference>
<dbReference type="OrthoDB" id="9811239at2"/>
<sequence>MKIVYIVHDYTNSAGIERVVSLKSNYFVNIGYDVHIVSCCHEEKEPFFEFDSRIKFYNLALPSIRVKYKKLFVDRLSLYLKDVKPDIAISTGMRVMNYLYEVNDGSKKILETHFSKYRRKFKLAKLENSKLGRILLNAYYFKFNKIVRRYDKFVVLTNEDKKSWLIANIPNIEVIPNPLTFIPEKSSDLKTKRIIAVGRYTYQKGFDQIFDIWHKIESLYPDWILTLYGTGAKGAKLKSKIQSLNLGGRVELRPPVKDISKEFLHSSIFALPSRYEGLPMVLLEAMVCGVPAVCFACKCGPRDVIIDGEDGFYVEMGDEKKFKERLTLLMDDVVIRQKMGKQARENIMFLKEENVMPKWISLFEGLFVP</sequence>
<dbReference type="RefSeq" id="WP_006797501.1">
    <property type="nucleotide sequence ID" value="NZ_GL891979.1"/>
</dbReference>
<keyword evidence="3" id="KW-1185">Reference proteome</keyword>
<dbReference type="AlphaFoldDB" id="F5ISD4"/>
<dbReference type="Proteomes" id="UP000004913">
    <property type="component" value="Unassembled WGS sequence"/>
</dbReference>
<dbReference type="EMBL" id="ADLV01000002">
    <property type="protein sequence ID" value="EGK01879.1"/>
    <property type="molecule type" value="Genomic_DNA"/>
</dbReference>
<dbReference type="PANTHER" id="PTHR12526">
    <property type="entry name" value="GLYCOSYLTRANSFERASE"/>
    <property type="match status" value="1"/>
</dbReference>
<organism evidence="2 3">
    <name type="scientific">Dysgonomonas gadei ATCC BAA-286</name>
    <dbReference type="NCBI Taxonomy" id="742766"/>
    <lineage>
        <taxon>Bacteria</taxon>
        <taxon>Pseudomonadati</taxon>
        <taxon>Bacteroidota</taxon>
        <taxon>Bacteroidia</taxon>
        <taxon>Bacteroidales</taxon>
        <taxon>Dysgonomonadaceae</taxon>
        <taxon>Dysgonomonas</taxon>
    </lineage>
</organism>
<dbReference type="eggNOG" id="COG0438">
    <property type="taxonomic scope" value="Bacteria"/>
</dbReference>
<evidence type="ECO:0000259" key="1">
    <source>
        <dbReference type="Pfam" id="PF00534"/>
    </source>
</evidence>
<dbReference type="GO" id="GO:0016757">
    <property type="term" value="F:glycosyltransferase activity"/>
    <property type="evidence" value="ECO:0007669"/>
    <property type="project" value="InterPro"/>
</dbReference>
<feature type="domain" description="Glycosyl transferase family 1" evidence="1">
    <location>
        <begin position="185"/>
        <end position="345"/>
    </location>
</feature>
<gene>
    <name evidence="2" type="ORF">HMPREF9455_00001</name>
</gene>
<evidence type="ECO:0000313" key="2">
    <source>
        <dbReference type="EMBL" id="EGK01879.1"/>
    </source>
</evidence>
<proteinExistence type="predicted"/>
<dbReference type="Gene3D" id="3.40.50.2000">
    <property type="entry name" value="Glycogen Phosphorylase B"/>
    <property type="match status" value="2"/>
</dbReference>
<dbReference type="PANTHER" id="PTHR12526:SF630">
    <property type="entry name" value="GLYCOSYLTRANSFERASE"/>
    <property type="match status" value="1"/>
</dbReference>
<comment type="caution">
    <text evidence="2">The sequence shown here is derived from an EMBL/GenBank/DDBJ whole genome shotgun (WGS) entry which is preliminary data.</text>
</comment>